<gene>
    <name evidence="2" type="ORF">MUBE_01550</name>
</gene>
<proteinExistence type="predicted"/>
<evidence type="ECO:0000313" key="2">
    <source>
        <dbReference type="EMBL" id="RFD27299.1"/>
    </source>
</evidence>
<feature type="binding site" evidence="1">
    <location>
        <position position="81"/>
    </location>
    <ligand>
        <name>Mg(2+)</name>
        <dbReference type="ChEBI" id="CHEBI:18420"/>
        <label>1</label>
        <note>catalytic</note>
    </ligand>
</feature>
<dbReference type="GO" id="GO:0006020">
    <property type="term" value="P:inositol metabolic process"/>
    <property type="evidence" value="ECO:0007669"/>
    <property type="project" value="TreeGrafter"/>
</dbReference>
<keyword evidence="1" id="KW-0479">Metal-binding</keyword>
<dbReference type="Gene3D" id="3.40.190.80">
    <property type="match status" value="1"/>
</dbReference>
<feature type="binding site" evidence="1">
    <location>
        <position position="65"/>
    </location>
    <ligand>
        <name>Mg(2+)</name>
        <dbReference type="ChEBI" id="CHEBI:18420"/>
        <label>1</label>
        <note>catalytic</note>
    </ligand>
</feature>
<dbReference type="RefSeq" id="WP_116539201.1">
    <property type="nucleotide sequence ID" value="NZ_QAYL01000001.1"/>
</dbReference>
<feature type="binding site" evidence="1">
    <location>
        <position position="212"/>
    </location>
    <ligand>
        <name>Mg(2+)</name>
        <dbReference type="ChEBI" id="CHEBI:18420"/>
        <label>1</label>
        <note>catalytic</note>
    </ligand>
</feature>
<dbReference type="AlphaFoldDB" id="A0A3E1HLZ1"/>
<dbReference type="InterPro" id="IPR000760">
    <property type="entry name" value="Inositol_monophosphatase-like"/>
</dbReference>
<dbReference type="GO" id="GO:0008934">
    <property type="term" value="F:inositol monophosphate 1-phosphatase activity"/>
    <property type="evidence" value="ECO:0007669"/>
    <property type="project" value="TreeGrafter"/>
</dbReference>
<comment type="cofactor">
    <cofactor evidence="1">
        <name>Mg(2+)</name>
        <dbReference type="ChEBI" id="CHEBI:18420"/>
    </cofactor>
</comment>
<feature type="binding site" evidence="1">
    <location>
        <position position="83"/>
    </location>
    <ligand>
        <name>Mg(2+)</name>
        <dbReference type="ChEBI" id="CHEBI:18420"/>
        <label>1</label>
        <note>catalytic</note>
    </ligand>
</feature>
<dbReference type="PANTHER" id="PTHR20854:SF4">
    <property type="entry name" value="INOSITOL-1-MONOPHOSPHATASE-RELATED"/>
    <property type="match status" value="1"/>
</dbReference>
<accession>A0A3E1HLZ1</accession>
<dbReference type="PRINTS" id="PR00377">
    <property type="entry name" value="IMPHPHTASES"/>
</dbReference>
<dbReference type="SUPFAM" id="SSF56655">
    <property type="entry name" value="Carbohydrate phosphatase"/>
    <property type="match status" value="1"/>
</dbReference>
<keyword evidence="1" id="KW-0460">Magnesium</keyword>
<dbReference type="Proteomes" id="UP000258522">
    <property type="component" value="Unassembled WGS sequence"/>
</dbReference>
<name>A0A3E1HLZ1_9MYCO</name>
<reference evidence="2 3" key="1">
    <citation type="submission" date="2018-07" db="EMBL/GenBank/DDBJ databases">
        <title>Whole genome sequence of Mycobacterium uberis.</title>
        <authorList>
            <person name="Benjak A."/>
        </authorList>
    </citation>
    <scope>NUCLEOTIDE SEQUENCE [LARGE SCALE GENOMIC DNA]</scope>
    <source>
        <strain evidence="2 3">Jura</strain>
    </source>
</reference>
<keyword evidence="3" id="KW-1185">Reference proteome</keyword>
<dbReference type="GO" id="GO:0046872">
    <property type="term" value="F:metal ion binding"/>
    <property type="evidence" value="ECO:0007669"/>
    <property type="project" value="UniProtKB-KW"/>
</dbReference>
<dbReference type="Pfam" id="PF00459">
    <property type="entry name" value="Inositol_P"/>
    <property type="match status" value="1"/>
</dbReference>
<dbReference type="PANTHER" id="PTHR20854">
    <property type="entry name" value="INOSITOL MONOPHOSPHATASE"/>
    <property type="match status" value="1"/>
</dbReference>
<dbReference type="CDD" id="cd01637">
    <property type="entry name" value="IMPase_like"/>
    <property type="match status" value="1"/>
</dbReference>
<evidence type="ECO:0000256" key="1">
    <source>
        <dbReference type="PIRSR" id="PIRSR600760-2"/>
    </source>
</evidence>
<organism evidence="2 3">
    <name type="scientific">Mycobacterium uberis</name>
    <dbReference type="NCBI Taxonomy" id="2162698"/>
    <lineage>
        <taxon>Bacteria</taxon>
        <taxon>Bacillati</taxon>
        <taxon>Actinomycetota</taxon>
        <taxon>Actinomycetes</taxon>
        <taxon>Mycobacteriales</taxon>
        <taxon>Mycobacteriaceae</taxon>
        <taxon>Mycobacterium</taxon>
    </lineage>
</organism>
<dbReference type="OrthoDB" id="9772456at2"/>
<protein>
    <submittedName>
        <fullName evidence="2">Inositol monophosphatase</fullName>
    </submittedName>
</protein>
<feature type="binding site" evidence="1">
    <location>
        <position position="84"/>
    </location>
    <ligand>
        <name>Mg(2+)</name>
        <dbReference type="ChEBI" id="CHEBI:18420"/>
        <label>1</label>
        <note>catalytic</note>
    </ligand>
</feature>
<dbReference type="Gene3D" id="3.30.540.10">
    <property type="entry name" value="Fructose-1,6-Bisphosphatase, subunit A, domain 1"/>
    <property type="match status" value="1"/>
</dbReference>
<comment type="caution">
    <text evidence="2">The sequence shown here is derived from an EMBL/GenBank/DDBJ whole genome shotgun (WGS) entry which is preliminary data.</text>
</comment>
<sequence length="271" mass="29297">MDLDALIAEASTILDAVAGPFLVDYRADSVVRKKGDGFATEVDLAIERWVVTALVEITGIGLHGEEFGGTAVYSSWVWVLDPIDGTFNYMAGSPMGAMLLDLLNHGEPVEGLIWLLFIGERCTAIASIALMKNFVLQLPLSYSELSKALVGIGTFNVDTRSRISGRYRLTMVENLSRPGLQLRMPGSIGTEFSWIANGILREEVSCGYHIWDNAEGFALVQTTGGVVIDLVGESWVPASPFVVAATPGVYSKIIEIICSTGELEDYQDVLG</sequence>
<dbReference type="GO" id="GO:0007165">
    <property type="term" value="P:signal transduction"/>
    <property type="evidence" value="ECO:0007669"/>
    <property type="project" value="TreeGrafter"/>
</dbReference>
<dbReference type="EMBL" id="QAYL01000001">
    <property type="protein sequence ID" value="RFD27299.1"/>
    <property type="molecule type" value="Genomic_DNA"/>
</dbReference>
<evidence type="ECO:0000313" key="3">
    <source>
        <dbReference type="Proteomes" id="UP000258522"/>
    </source>
</evidence>